<dbReference type="VEuPathDB" id="FungiDB:PCH_Pc12g09340"/>
<reference evidence="1 2" key="1">
    <citation type="journal article" date="2008" name="Nat. Biotechnol.">
        <title>Genome sequencing and analysis of the filamentous fungus Penicillium chrysogenum.</title>
        <authorList>
            <person name="van den Berg M.A."/>
            <person name="Albang R."/>
            <person name="Albermann K."/>
            <person name="Badger J.H."/>
            <person name="Daran J.-M."/>
            <person name="Driessen A.J.M."/>
            <person name="Garcia-Estrada C."/>
            <person name="Fedorova N.D."/>
            <person name="Harris D.M."/>
            <person name="Heijne W.H.M."/>
            <person name="Joardar V.S."/>
            <person name="Kiel J.A.K.W."/>
            <person name="Kovalchuk A."/>
            <person name="Martin J.F."/>
            <person name="Nierman W.C."/>
            <person name="Nijland J.G."/>
            <person name="Pronk J.T."/>
            <person name="Roubos J.A."/>
            <person name="van der Klei I.J."/>
            <person name="van Peij N.N.M.E."/>
            <person name="Veenhuis M."/>
            <person name="von Doehren H."/>
            <person name="Wagner C."/>
            <person name="Wortman J.R."/>
            <person name="Bovenberg R.A.L."/>
        </authorList>
    </citation>
    <scope>NUCLEOTIDE SEQUENCE [LARGE SCALE GENOMIC DNA]</scope>
    <source>
        <strain evidence="2">ATCC 28089 / DSM 1075 / NRRL 1951 / Wisconsin 54-1255</strain>
    </source>
</reference>
<dbReference type="GeneID" id="8310668"/>
<sequence length="283" mass="32060">MPRKKAPPFLGPSPPGDTFDDFHMKQSAQAAHIKLARHRPIWTNDWTPVHTTGNRLSAKDIARFPLYVNDELVYAAMKELAQKKRAEFRAVWDANGEPRASRVPQDPAPRIDFHGLLCAPIWKKYYAFVRLRAAAKYGYLMAAKADLQLKSEDPIFTRLSDAPVFLVISQNLVETIECAWQPNTSGATLNSMGHESAASADIMYRREVCKSAIENSNAWVGRYCYIWPYISLNWFLTHQSLFSGADKNTIARYMMANCTISANHARTPLHMLHMPLDMLSDVC</sequence>
<organism evidence="1 2">
    <name type="scientific">Penicillium rubens (strain ATCC 28089 / DSM 1075 / NRRL 1951 / Wisconsin 54-1255)</name>
    <name type="common">Penicillium chrysogenum</name>
    <dbReference type="NCBI Taxonomy" id="500485"/>
    <lineage>
        <taxon>Eukaryota</taxon>
        <taxon>Fungi</taxon>
        <taxon>Dikarya</taxon>
        <taxon>Ascomycota</taxon>
        <taxon>Pezizomycotina</taxon>
        <taxon>Eurotiomycetes</taxon>
        <taxon>Eurotiomycetidae</taxon>
        <taxon>Eurotiales</taxon>
        <taxon>Aspergillaceae</taxon>
        <taxon>Penicillium</taxon>
        <taxon>Penicillium chrysogenum species complex</taxon>
    </lineage>
</organism>
<accession>B6GZ94</accession>
<dbReference type="KEGG" id="pcs:N7525_001632"/>
<name>B6GZ94_PENRW</name>
<dbReference type="OrthoDB" id="4369470at2759"/>
<gene>
    <name evidence="1" type="ORF">Pc12g09340</name>
    <name evidence="1" type="ORF">PCH_Pc12g09340</name>
</gene>
<evidence type="ECO:0000313" key="2">
    <source>
        <dbReference type="Proteomes" id="UP000000724"/>
    </source>
</evidence>
<dbReference type="AlphaFoldDB" id="B6GZ94"/>
<keyword evidence="2" id="KW-1185">Reference proteome</keyword>
<proteinExistence type="predicted"/>
<protein>
    <submittedName>
        <fullName evidence="1">Uncharacterized protein</fullName>
    </submittedName>
</protein>
<dbReference type="Proteomes" id="UP000000724">
    <property type="component" value="Contig Pc00c12"/>
</dbReference>
<dbReference type="EMBL" id="AM920427">
    <property type="protein sequence ID" value="CAP80561.1"/>
    <property type="molecule type" value="Genomic_DNA"/>
</dbReference>
<dbReference type="HOGENOM" id="CLU_983872_0_0_1"/>
<evidence type="ECO:0000313" key="1">
    <source>
        <dbReference type="EMBL" id="CAP80561.1"/>
    </source>
</evidence>